<feature type="region of interest" description="Disordered" evidence="3">
    <location>
        <begin position="442"/>
        <end position="461"/>
    </location>
</feature>
<evidence type="ECO:0000313" key="4">
    <source>
        <dbReference type="EMBL" id="MBE9255101.1"/>
    </source>
</evidence>
<evidence type="ECO:0000256" key="3">
    <source>
        <dbReference type="SAM" id="MobiDB-lite"/>
    </source>
</evidence>
<sequence>MKLKPYPEYKDSGVLWLSKIPAHWNIMPLKHWVFINQSVLNENTDPDFRFNYIDIGAVSTGKLVSQPRIERFADSPSRARRVIKAGDTLLSTVRTYLKAVYHCKYINKYTVASTGFAVLTPKNNTDPGYVGYVGQSELFINQIVARSIGVAYPAISETELGRCLVWFPTLKEQTQIAKFLDWKTTQINKFIRNKRRLIELLKEQKQNIINQAVTRGLDPNVKLKPSGVDWIGDIPEHWEVCRLKYLLREVDERSKTGAEYHLSMSQKHGGLVGSSEIKERRLMSENYTGGKLCEYGDIVLNRLKAHLGIFAHAPCDGVISPDYSVFRAISDIEPIYYEYLFCSTVMRPEFRIRCKGIVEGFWRLYSNDFLSLKVPVPSREEQLKILDGIRVRFSIIDQAITRAEREIELMREYRTRLISDVVTGQVDVRAIEVPDVVEEDMLDLEEDPSEAMDDELEAGED</sequence>
<dbReference type="Proteomes" id="UP000658720">
    <property type="component" value="Unassembled WGS sequence"/>
</dbReference>
<reference evidence="4 5" key="1">
    <citation type="submission" date="2020-10" db="EMBL/GenBank/DDBJ databases">
        <authorList>
            <person name="Castelo-Branco R."/>
            <person name="Eusebio N."/>
            <person name="Adriana R."/>
            <person name="Vieira A."/>
            <person name="Brugerolle De Fraissinette N."/>
            <person name="Rezende De Castro R."/>
            <person name="Schneider M.P."/>
            <person name="Vasconcelos V."/>
            <person name="Leao P.N."/>
        </authorList>
    </citation>
    <scope>NUCLEOTIDE SEQUENCE [LARGE SCALE GENOMIC DNA]</scope>
    <source>
        <strain evidence="4 5">LEGE 00031</strain>
    </source>
</reference>
<keyword evidence="1" id="KW-0680">Restriction system</keyword>
<name>A0ABR9VVN2_9SYNC</name>
<dbReference type="PANTHER" id="PTHR43140">
    <property type="entry name" value="TYPE-1 RESTRICTION ENZYME ECOKI SPECIFICITY PROTEIN"/>
    <property type="match status" value="1"/>
</dbReference>
<dbReference type="InterPro" id="IPR044946">
    <property type="entry name" value="Restrct_endonuc_typeI_TRD_sf"/>
</dbReference>
<comment type="caution">
    <text evidence="4">The sequence shown here is derived from an EMBL/GenBank/DDBJ whole genome shotgun (WGS) entry which is preliminary data.</text>
</comment>
<organism evidence="4 5">
    <name type="scientific">Synechocystis salina LEGE 00031</name>
    <dbReference type="NCBI Taxonomy" id="1828736"/>
    <lineage>
        <taxon>Bacteria</taxon>
        <taxon>Bacillati</taxon>
        <taxon>Cyanobacteriota</taxon>
        <taxon>Cyanophyceae</taxon>
        <taxon>Synechococcales</taxon>
        <taxon>Merismopediaceae</taxon>
        <taxon>Synechocystis</taxon>
    </lineage>
</organism>
<evidence type="ECO:0000256" key="2">
    <source>
        <dbReference type="ARBA" id="ARBA00023125"/>
    </source>
</evidence>
<dbReference type="InterPro" id="IPR051212">
    <property type="entry name" value="Type-I_RE_S_subunit"/>
</dbReference>
<dbReference type="PANTHER" id="PTHR43140:SF1">
    <property type="entry name" value="TYPE I RESTRICTION ENZYME ECOKI SPECIFICITY SUBUNIT"/>
    <property type="match status" value="1"/>
</dbReference>
<keyword evidence="4" id="KW-0540">Nuclease</keyword>
<dbReference type="Gene3D" id="3.90.220.20">
    <property type="entry name" value="DNA methylase specificity domains"/>
    <property type="match status" value="2"/>
</dbReference>
<evidence type="ECO:0000256" key="1">
    <source>
        <dbReference type="ARBA" id="ARBA00022747"/>
    </source>
</evidence>
<keyword evidence="2" id="KW-0238">DNA-binding</keyword>
<proteinExistence type="predicted"/>
<dbReference type="RefSeq" id="WP_194020552.1">
    <property type="nucleotide sequence ID" value="NZ_JADEVV010000049.1"/>
</dbReference>
<keyword evidence="4" id="KW-0255">Endonuclease</keyword>
<gene>
    <name evidence="4" type="ORF">IQ217_14880</name>
</gene>
<evidence type="ECO:0000313" key="5">
    <source>
        <dbReference type="Proteomes" id="UP000658720"/>
    </source>
</evidence>
<dbReference type="EMBL" id="JADEVV010000049">
    <property type="protein sequence ID" value="MBE9255101.1"/>
    <property type="molecule type" value="Genomic_DNA"/>
</dbReference>
<dbReference type="Gene3D" id="1.10.287.1120">
    <property type="entry name" value="Bipartite methylase S protein"/>
    <property type="match status" value="1"/>
</dbReference>
<dbReference type="GO" id="GO:0004519">
    <property type="term" value="F:endonuclease activity"/>
    <property type="evidence" value="ECO:0007669"/>
    <property type="project" value="UniProtKB-KW"/>
</dbReference>
<accession>A0ABR9VVN2</accession>
<protein>
    <submittedName>
        <fullName evidence="4">Restriction endonuclease subunit S</fullName>
    </submittedName>
</protein>
<keyword evidence="5" id="KW-1185">Reference proteome</keyword>
<keyword evidence="4" id="KW-0378">Hydrolase</keyword>
<dbReference type="SUPFAM" id="SSF116734">
    <property type="entry name" value="DNA methylase specificity domain"/>
    <property type="match status" value="2"/>
</dbReference>